<keyword evidence="2" id="KW-1185">Reference proteome</keyword>
<reference evidence="3" key="3">
    <citation type="submission" date="2020-12" db="UniProtKB">
        <authorList>
            <consortium name="WormBaseParasite"/>
        </authorList>
    </citation>
    <scope>IDENTIFICATION</scope>
</reference>
<reference evidence="1" key="2">
    <citation type="submission" date="2014-09" db="EMBL/GenBank/DDBJ databases">
        <authorList>
            <person name="Aslett A.Martin."/>
        </authorList>
    </citation>
    <scope>NUCLEOTIDE SEQUENCE</scope>
    <source>
        <strain evidence="1">ED321 Heterogonic</strain>
    </source>
</reference>
<evidence type="ECO:0000313" key="1">
    <source>
        <dbReference type="EMBL" id="CEF60645.1"/>
    </source>
</evidence>
<dbReference type="RefSeq" id="XP_024499854.1">
    <property type="nucleotide sequence ID" value="XM_024645587.1"/>
</dbReference>
<evidence type="ECO:0000313" key="3">
    <source>
        <dbReference type="WBParaSite" id="SRAE_X000237900.1"/>
    </source>
</evidence>
<sequence length="261" mass="30376">MRRNVFISKTVSEDIGAASRGYTSTTANFIYNPEYTKMMARVAYFKNREVEESYIEGSDYKKITMTVISDDEESLCPFKEKIKVNVEKKETKSAVKTSVCFENQLILKVSVHIRDVAFTFSLEGLKLKDLKECKGARRVYRTDFKKWLLERLFYCNMIWENIERSTIRELLAILGYQPNDLKKIAANECTKIYTVMNNVRGELYFIVAAKYRELNLQEVQRNPSQFLPEITPIIESLGFAFSYKNEVGNMVKDFIDDDALQ</sequence>
<dbReference type="EMBL" id="LN609400">
    <property type="protein sequence ID" value="CEF60645.1"/>
    <property type="molecule type" value="Genomic_DNA"/>
</dbReference>
<organism evidence="1">
    <name type="scientific">Strongyloides ratti</name>
    <name type="common">Parasitic roundworm</name>
    <dbReference type="NCBI Taxonomy" id="34506"/>
    <lineage>
        <taxon>Eukaryota</taxon>
        <taxon>Metazoa</taxon>
        <taxon>Ecdysozoa</taxon>
        <taxon>Nematoda</taxon>
        <taxon>Chromadorea</taxon>
        <taxon>Rhabditida</taxon>
        <taxon>Tylenchina</taxon>
        <taxon>Panagrolaimomorpha</taxon>
        <taxon>Strongyloidoidea</taxon>
        <taxon>Strongyloididae</taxon>
        <taxon>Strongyloides</taxon>
    </lineage>
</organism>
<dbReference type="WBParaSite" id="SRAE_X000237900.1">
    <property type="protein sequence ID" value="SRAE_X000237900.1"/>
    <property type="gene ID" value="WBGene00267964"/>
</dbReference>
<reference evidence="2" key="1">
    <citation type="submission" date="2014-09" db="EMBL/GenBank/DDBJ databases">
        <authorList>
            <person name="Martin A.A."/>
        </authorList>
    </citation>
    <scope>NUCLEOTIDE SEQUENCE</scope>
    <source>
        <strain evidence="2">ED321</strain>
    </source>
</reference>
<evidence type="ECO:0000313" key="4">
    <source>
        <dbReference type="WormBase" id="SRAE_X000237900"/>
    </source>
</evidence>
<protein>
    <submittedName>
        <fullName evidence="1 3">Uncharacterized protein</fullName>
    </submittedName>
</protein>
<dbReference type="GeneID" id="36385458"/>
<proteinExistence type="predicted"/>
<dbReference type="AlphaFoldDB" id="A0A090KT23"/>
<evidence type="ECO:0000313" key="2">
    <source>
        <dbReference type="Proteomes" id="UP000035682"/>
    </source>
</evidence>
<dbReference type="CTD" id="36385458"/>
<dbReference type="Proteomes" id="UP000035682">
    <property type="component" value="Unplaced"/>
</dbReference>
<name>A0A090KT23_STRRB</name>
<accession>A0A090KT23</accession>
<dbReference type="WormBase" id="SRAE_X000237900">
    <property type="protein sequence ID" value="SRP01467"/>
    <property type="gene ID" value="WBGene00267964"/>
</dbReference>
<gene>
    <name evidence="1 3 4" type="ORF">SRAE_X000237900</name>
</gene>